<dbReference type="InterPro" id="IPR011050">
    <property type="entry name" value="Pectin_lyase_fold/virulence"/>
</dbReference>
<dbReference type="InterPro" id="IPR012334">
    <property type="entry name" value="Pectin_lyas_fold"/>
</dbReference>
<dbReference type="EMBL" id="FODV01000001">
    <property type="protein sequence ID" value="SEO22715.1"/>
    <property type="molecule type" value="Genomic_DNA"/>
</dbReference>
<dbReference type="RefSeq" id="WP_089820595.1">
    <property type="nucleotide sequence ID" value="NZ_FODV01000001.1"/>
</dbReference>
<dbReference type="SUPFAM" id="SSF51126">
    <property type="entry name" value="Pectin lyase-like"/>
    <property type="match status" value="1"/>
</dbReference>
<dbReference type="OrthoDB" id="308872at2157"/>
<sequence length="305" mass="32762">MRYFGYDAIIDEGDSIQATYDGGATHIGVLNGYEPDVDSYPLVFDEDRPFAIEGCGPGVSQIGHEDVEKGPIVDVTGHGARTYKRAPTIQNLSVVGGSPGIRIRCAPYTSLSNVYVTAAGDGVAVAAADHNCYGTSLFNVQAWNCSGDGFRLETDAGPHATQFFGCQAIANKGVGFRLDGYKTSMLGGSAQLNHGHGIDVRSPAISIKDAYIEGNGRREDYPVELYGRGAHGLTVADCYFHGATPRKVWHDHDDVQRGVNLHESKSASVRDNVFRSYGDAFFAGFDTKARLEGNFAVDRTPLRSG</sequence>
<name>A0A1H8MZA6_9EURY</name>
<dbReference type="Proteomes" id="UP000199126">
    <property type="component" value="Unassembled WGS sequence"/>
</dbReference>
<accession>A0A1H8MZA6</accession>
<gene>
    <name evidence="1" type="ORF">SAMN04487948_101204</name>
</gene>
<proteinExistence type="predicted"/>
<dbReference type="Gene3D" id="2.160.20.10">
    <property type="entry name" value="Single-stranded right-handed beta-helix, Pectin lyase-like"/>
    <property type="match status" value="1"/>
</dbReference>
<protein>
    <recommendedName>
        <fullName evidence="3">Right handed beta helix region</fullName>
    </recommendedName>
</protein>
<reference evidence="2" key="1">
    <citation type="submission" date="2016-10" db="EMBL/GenBank/DDBJ databases">
        <authorList>
            <person name="Varghese N."/>
            <person name="Submissions S."/>
        </authorList>
    </citation>
    <scope>NUCLEOTIDE SEQUENCE [LARGE SCALE GENOMIC DNA]</scope>
    <source>
        <strain evidence="2">CGMCC 1.10121</strain>
    </source>
</reference>
<evidence type="ECO:0000313" key="2">
    <source>
        <dbReference type="Proteomes" id="UP000199126"/>
    </source>
</evidence>
<evidence type="ECO:0008006" key="3">
    <source>
        <dbReference type="Google" id="ProtNLM"/>
    </source>
</evidence>
<organism evidence="1 2">
    <name type="scientific">Halogranum amylolyticum</name>
    <dbReference type="NCBI Taxonomy" id="660520"/>
    <lineage>
        <taxon>Archaea</taxon>
        <taxon>Methanobacteriati</taxon>
        <taxon>Methanobacteriota</taxon>
        <taxon>Stenosarchaea group</taxon>
        <taxon>Halobacteria</taxon>
        <taxon>Halobacteriales</taxon>
        <taxon>Haloferacaceae</taxon>
    </lineage>
</organism>
<keyword evidence="2" id="KW-1185">Reference proteome</keyword>
<evidence type="ECO:0000313" key="1">
    <source>
        <dbReference type="EMBL" id="SEO22715.1"/>
    </source>
</evidence>
<dbReference type="AlphaFoldDB" id="A0A1H8MZA6"/>